<accession>A0A9P0HHW3</accession>
<organism evidence="2 3">
    <name type="scientific">Nezara viridula</name>
    <name type="common">Southern green stink bug</name>
    <name type="synonym">Cimex viridulus</name>
    <dbReference type="NCBI Taxonomy" id="85310"/>
    <lineage>
        <taxon>Eukaryota</taxon>
        <taxon>Metazoa</taxon>
        <taxon>Ecdysozoa</taxon>
        <taxon>Arthropoda</taxon>
        <taxon>Hexapoda</taxon>
        <taxon>Insecta</taxon>
        <taxon>Pterygota</taxon>
        <taxon>Neoptera</taxon>
        <taxon>Paraneoptera</taxon>
        <taxon>Hemiptera</taxon>
        <taxon>Heteroptera</taxon>
        <taxon>Panheteroptera</taxon>
        <taxon>Pentatomomorpha</taxon>
        <taxon>Pentatomoidea</taxon>
        <taxon>Pentatomidae</taxon>
        <taxon>Pentatominae</taxon>
        <taxon>Nezara</taxon>
    </lineage>
</organism>
<dbReference type="AlphaFoldDB" id="A0A9P0HHW3"/>
<evidence type="ECO:0000256" key="1">
    <source>
        <dbReference type="SAM" id="MobiDB-lite"/>
    </source>
</evidence>
<keyword evidence="3" id="KW-1185">Reference proteome</keyword>
<reference evidence="2" key="1">
    <citation type="submission" date="2022-01" db="EMBL/GenBank/DDBJ databases">
        <authorList>
            <person name="King R."/>
        </authorList>
    </citation>
    <scope>NUCLEOTIDE SEQUENCE</scope>
</reference>
<name>A0A9P0HHW3_NEZVI</name>
<gene>
    <name evidence="2" type="ORF">NEZAVI_LOCUS10948</name>
</gene>
<proteinExistence type="predicted"/>
<feature type="region of interest" description="Disordered" evidence="1">
    <location>
        <begin position="32"/>
        <end position="60"/>
    </location>
</feature>
<sequence>MNKDPKTRKKNPCEVRLTKTYAQDGSSWNKISIKAGSSRAPKKRLLTKGPAEEMEDLAGSGTDWSNGSLFPEFDQGRIPSRKARITIWSGVISFCSNSEVKNDTDQVGLRDQECLDRDEYRKALKGITVLAEKKRSKKDVAWSEEGKLLSSSDIVTNRVFKDVVGRREHREGRVVDRMKF</sequence>
<protein>
    <submittedName>
        <fullName evidence="2">Uncharacterized protein</fullName>
    </submittedName>
</protein>
<dbReference type="EMBL" id="OV725081">
    <property type="protein sequence ID" value="CAH1402032.1"/>
    <property type="molecule type" value="Genomic_DNA"/>
</dbReference>
<evidence type="ECO:0000313" key="3">
    <source>
        <dbReference type="Proteomes" id="UP001152798"/>
    </source>
</evidence>
<dbReference type="Proteomes" id="UP001152798">
    <property type="component" value="Chromosome 5"/>
</dbReference>
<evidence type="ECO:0000313" key="2">
    <source>
        <dbReference type="EMBL" id="CAH1402032.1"/>
    </source>
</evidence>